<proteinExistence type="predicted"/>
<dbReference type="EMBL" id="JAULSU010000004">
    <property type="protein sequence ID" value="KAK0620375.1"/>
    <property type="molecule type" value="Genomic_DNA"/>
</dbReference>
<protein>
    <submittedName>
        <fullName evidence="1">Uncharacterized protein</fullName>
    </submittedName>
</protein>
<comment type="caution">
    <text evidence="1">The sequence shown here is derived from an EMBL/GenBank/DDBJ whole genome shotgun (WGS) entry which is preliminary data.</text>
</comment>
<reference evidence="1" key="1">
    <citation type="submission" date="2023-06" db="EMBL/GenBank/DDBJ databases">
        <title>Genome-scale phylogeny and comparative genomics of the fungal order Sordariales.</title>
        <authorList>
            <consortium name="Lawrence Berkeley National Laboratory"/>
            <person name="Hensen N."/>
            <person name="Bonometti L."/>
            <person name="Westerberg I."/>
            <person name="Brannstrom I.O."/>
            <person name="Guillou S."/>
            <person name="Cros-Aarteil S."/>
            <person name="Calhoun S."/>
            <person name="Haridas S."/>
            <person name="Kuo A."/>
            <person name="Mondo S."/>
            <person name="Pangilinan J."/>
            <person name="Riley R."/>
            <person name="Labutti K."/>
            <person name="Andreopoulos B."/>
            <person name="Lipzen A."/>
            <person name="Chen C."/>
            <person name="Yanf M."/>
            <person name="Daum C."/>
            <person name="Ng V."/>
            <person name="Clum A."/>
            <person name="Steindorff A."/>
            <person name="Ohm R."/>
            <person name="Martin F."/>
            <person name="Silar P."/>
            <person name="Natvig D."/>
            <person name="Lalanne C."/>
            <person name="Gautier V."/>
            <person name="Ament-Velasquez S.L."/>
            <person name="Kruys A."/>
            <person name="Hutchinson M.I."/>
            <person name="Powell A.J."/>
            <person name="Barry K."/>
            <person name="Miller A.N."/>
            <person name="Grigoriev I.V."/>
            <person name="Debuchy R."/>
            <person name="Gladieux P."/>
            <person name="Thoren M.H."/>
            <person name="Johannesson H."/>
        </authorList>
    </citation>
    <scope>NUCLEOTIDE SEQUENCE</scope>
    <source>
        <strain evidence="1">CBS 606.72</strain>
    </source>
</reference>
<accession>A0AA40C0H9</accession>
<name>A0AA40C0H9_9PEZI</name>
<dbReference type="AlphaFoldDB" id="A0AA40C0H9"/>
<organism evidence="1 2">
    <name type="scientific">Immersiella caudata</name>
    <dbReference type="NCBI Taxonomy" id="314043"/>
    <lineage>
        <taxon>Eukaryota</taxon>
        <taxon>Fungi</taxon>
        <taxon>Dikarya</taxon>
        <taxon>Ascomycota</taxon>
        <taxon>Pezizomycotina</taxon>
        <taxon>Sordariomycetes</taxon>
        <taxon>Sordariomycetidae</taxon>
        <taxon>Sordariales</taxon>
        <taxon>Lasiosphaeriaceae</taxon>
        <taxon>Immersiella</taxon>
    </lineage>
</organism>
<gene>
    <name evidence="1" type="ORF">B0T14DRAFT_230778</name>
</gene>
<evidence type="ECO:0000313" key="1">
    <source>
        <dbReference type="EMBL" id="KAK0620375.1"/>
    </source>
</evidence>
<evidence type="ECO:0000313" key="2">
    <source>
        <dbReference type="Proteomes" id="UP001175000"/>
    </source>
</evidence>
<keyword evidence="2" id="KW-1185">Reference proteome</keyword>
<dbReference type="Proteomes" id="UP001175000">
    <property type="component" value="Unassembled WGS sequence"/>
</dbReference>
<sequence>MYRGLRAMDATRGYIEVQVCKKPNPRQQSLSSQSRHCAGASGESCGGLEILFPSLIPFSISRARRPRAECGVKKGGAGNCRENQVGRTMRPLIQHGNHVDVGKIHLPGPWTGHSISRGAKTIAVDRIIESAC</sequence>